<sequence>QPSFYEIAIETGTDKVTLHTYQDMYERYLSPKRNRKIRLLEIGLGCWLGYGLGSAYHTWTEYFSSLKEIYFIEKDVECADRLSRELSDATIVTGDPGDEAFLAGFLLEHNTKFDIIIVSGGHSVVQQMESLRTLWKAVKPGGVFFCEYLETSYMENYGGKGKIRSTTKGKSMIQFLQDISQDMM</sequence>
<dbReference type="RefSeq" id="XP_040776619.1">
    <property type="nucleotide sequence ID" value="XM_040915628.1"/>
</dbReference>
<evidence type="ECO:0000313" key="1">
    <source>
        <dbReference type="EMBL" id="KAF3765658.1"/>
    </source>
</evidence>
<gene>
    <name evidence="1" type="ORF">M406DRAFT_222713</name>
</gene>
<keyword evidence="2" id="KW-1185">Reference proteome</keyword>
<dbReference type="CDD" id="cd02440">
    <property type="entry name" value="AdoMet_MTases"/>
    <property type="match status" value="1"/>
</dbReference>
<dbReference type="AlphaFoldDB" id="A0A9P4Y2W6"/>
<reference evidence="1" key="1">
    <citation type="journal article" date="2020" name="Phytopathology">
        <title>Genome sequence of the chestnut blight fungus Cryphonectria parasitica EP155: A fundamental resource for an archetypical invasive plant pathogen.</title>
        <authorList>
            <person name="Crouch J.A."/>
            <person name="Dawe A."/>
            <person name="Aerts A."/>
            <person name="Barry K."/>
            <person name="Churchill A.C.L."/>
            <person name="Grimwood J."/>
            <person name="Hillman B."/>
            <person name="Milgroom M.G."/>
            <person name="Pangilinan J."/>
            <person name="Smith M."/>
            <person name="Salamov A."/>
            <person name="Schmutz J."/>
            <person name="Yadav J."/>
            <person name="Grigoriev I.V."/>
            <person name="Nuss D."/>
        </authorList>
    </citation>
    <scope>NUCLEOTIDE SEQUENCE</scope>
    <source>
        <strain evidence="1">EP155</strain>
    </source>
</reference>
<dbReference type="GeneID" id="63832757"/>
<feature type="non-terminal residue" evidence="1">
    <location>
        <position position="184"/>
    </location>
</feature>
<name>A0A9P4Y2W6_CRYP1</name>
<dbReference type="Proteomes" id="UP000803844">
    <property type="component" value="Unassembled WGS sequence"/>
</dbReference>
<evidence type="ECO:0000313" key="2">
    <source>
        <dbReference type="Proteomes" id="UP000803844"/>
    </source>
</evidence>
<dbReference type="OrthoDB" id="407477at2759"/>
<protein>
    <submittedName>
        <fullName evidence="1">Uncharacterized protein</fullName>
    </submittedName>
</protein>
<proteinExistence type="predicted"/>
<accession>A0A9P4Y2W6</accession>
<dbReference type="SUPFAM" id="SSF53335">
    <property type="entry name" value="S-adenosyl-L-methionine-dependent methyltransferases"/>
    <property type="match status" value="1"/>
</dbReference>
<feature type="non-terminal residue" evidence="1">
    <location>
        <position position="1"/>
    </location>
</feature>
<dbReference type="EMBL" id="MU032347">
    <property type="protein sequence ID" value="KAF3765658.1"/>
    <property type="molecule type" value="Genomic_DNA"/>
</dbReference>
<dbReference type="Gene3D" id="3.40.50.150">
    <property type="entry name" value="Vaccinia Virus protein VP39"/>
    <property type="match status" value="1"/>
</dbReference>
<organism evidence="1 2">
    <name type="scientific">Cryphonectria parasitica (strain ATCC 38755 / EP155)</name>
    <dbReference type="NCBI Taxonomy" id="660469"/>
    <lineage>
        <taxon>Eukaryota</taxon>
        <taxon>Fungi</taxon>
        <taxon>Dikarya</taxon>
        <taxon>Ascomycota</taxon>
        <taxon>Pezizomycotina</taxon>
        <taxon>Sordariomycetes</taxon>
        <taxon>Sordariomycetidae</taxon>
        <taxon>Diaporthales</taxon>
        <taxon>Cryphonectriaceae</taxon>
        <taxon>Cryphonectria-Endothia species complex</taxon>
        <taxon>Cryphonectria</taxon>
    </lineage>
</organism>
<dbReference type="InterPro" id="IPR029063">
    <property type="entry name" value="SAM-dependent_MTases_sf"/>
</dbReference>
<comment type="caution">
    <text evidence="1">The sequence shown here is derived from an EMBL/GenBank/DDBJ whole genome shotgun (WGS) entry which is preliminary data.</text>
</comment>